<sequence>MSFFSWPKKTKQSIGLIDLGSGSVSLVIVNSTGQIIWSALKTFKARASDNLETFLTEAEDVIKTSLAEIPLTLNPKPEKYQIILPAPLFLAVSKTLSQNSDQAWLFDQTKLDVLASKSASDYLAKEPLLFSVLKGDKNVLIENKVMSLEINGYPMKTALRQKIKFFRAKQYLSLGSKKVLSRLADAVKVSTQVNQIKFATFPLLAYQALDHLLEAKPDDYLILDAGGELTDLIAVHNRHFSSHFSFPYGLNYLLKKIATGANTNLTEAGESLRLYYEGKLETKARDRLTDILVVEQKIWLDYFIQALKKISEQTFIFPHIYLLGDDYANFFFREFLRDEAIQALVINRGSLRLSTAESLLNLLPKELKMNSSASPLLRLVAVFLANNPK</sequence>
<proteinExistence type="predicted"/>
<gene>
    <name evidence="1" type="ORF">COX02_01350</name>
</gene>
<accession>A0A2H0BMJ3</accession>
<name>A0A2H0BMJ3_9BACT</name>
<evidence type="ECO:0000313" key="2">
    <source>
        <dbReference type="Proteomes" id="UP000229334"/>
    </source>
</evidence>
<evidence type="ECO:0008006" key="3">
    <source>
        <dbReference type="Google" id="ProtNLM"/>
    </source>
</evidence>
<evidence type="ECO:0000313" key="1">
    <source>
        <dbReference type="EMBL" id="PIP58240.1"/>
    </source>
</evidence>
<protein>
    <recommendedName>
        <fullName evidence="3">SHS2 domain-containing protein</fullName>
    </recommendedName>
</protein>
<dbReference type="InterPro" id="IPR043129">
    <property type="entry name" value="ATPase_NBD"/>
</dbReference>
<dbReference type="AlphaFoldDB" id="A0A2H0BMJ3"/>
<comment type="caution">
    <text evidence="1">The sequence shown here is derived from an EMBL/GenBank/DDBJ whole genome shotgun (WGS) entry which is preliminary data.</text>
</comment>
<dbReference type="SUPFAM" id="SSF53067">
    <property type="entry name" value="Actin-like ATPase domain"/>
    <property type="match status" value="1"/>
</dbReference>
<organism evidence="1 2">
    <name type="scientific">Candidatus Vogelbacteria bacterium CG22_combo_CG10-13_8_21_14_all_37_9</name>
    <dbReference type="NCBI Taxonomy" id="1975046"/>
    <lineage>
        <taxon>Bacteria</taxon>
        <taxon>Candidatus Vogeliibacteriota</taxon>
    </lineage>
</organism>
<reference evidence="1 2" key="1">
    <citation type="submission" date="2017-09" db="EMBL/GenBank/DDBJ databases">
        <title>Depth-based differentiation of microbial function through sediment-hosted aquifers and enrichment of novel symbionts in the deep terrestrial subsurface.</title>
        <authorList>
            <person name="Probst A.J."/>
            <person name="Ladd B."/>
            <person name="Jarett J.K."/>
            <person name="Geller-Mcgrath D.E."/>
            <person name="Sieber C.M."/>
            <person name="Emerson J.B."/>
            <person name="Anantharaman K."/>
            <person name="Thomas B.C."/>
            <person name="Malmstrom R."/>
            <person name="Stieglmeier M."/>
            <person name="Klingl A."/>
            <person name="Woyke T."/>
            <person name="Ryan C.M."/>
            <person name="Banfield J.F."/>
        </authorList>
    </citation>
    <scope>NUCLEOTIDE SEQUENCE [LARGE SCALE GENOMIC DNA]</scope>
    <source>
        <strain evidence="1">CG22_combo_CG10-13_8_21_14_all_37_9</strain>
    </source>
</reference>
<dbReference type="Proteomes" id="UP000229334">
    <property type="component" value="Unassembled WGS sequence"/>
</dbReference>
<dbReference type="EMBL" id="PCSX01000023">
    <property type="protein sequence ID" value="PIP58240.1"/>
    <property type="molecule type" value="Genomic_DNA"/>
</dbReference>